<feature type="compositionally biased region" description="Acidic residues" evidence="1">
    <location>
        <begin position="343"/>
        <end position="352"/>
    </location>
</feature>
<dbReference type="CDD" id="cd00198">
    <property type="entry name" value="vWFA"/>
    <property type="match status" value="1"/>
</dbReference>
<proteinExistence type="predicted"/>
<gene>
    <name evidence="3" type="ORF">AB6D66_00240</name>
</gene>
<dbReference type="Pfam" id="PF00092">
    <property type="entry name" value="VWA"/>
    <property type="match status" value="1"/>
</dbReference>
<feature type="domain" description="VWFA" evidence="2">
    <location>
        <begin position="542"/>
        <end position="678"/>
    </location>
</feature>
<dbReference type="RefSeq" id="WP_372121852.1">
    <property type="nucleotide sequence ID" value="NZ_JBFSSG010000001.1"/>
</dbReference>
<reference evidence="3 4" key="1">
    <citation type="journal article" date="2024" name="ISME J.">
        <title>Tailless and filamentous prophages are predominant in marine Vibrio.</title>
        <authorList>
            <person name="Steensen K."/>
            <person name="Seneca J."/>
            <person name="Bartlau N."/>
            <person name="Yu X.A."/>
            <person name="Hussain F.A."/>
            <person name="Polz M.F."/>
        </authorList>
    </citation>
    <scope>NUCLEOTIDE SEQUENCE [LARGE SCALE GENOMIC DNA]</scope>
    <source>
        <strain evidence="3 4">10N.239.312.F12</strain>
    </source>
</reference>
<comment type="caution">
    <text evidence="3">The sequence shown here is derived from an EMBL/GenBank/DDBJ whole genome shotgun (WGS) entry which is preliminary data.</text>
</comment>
<feature type="region of interest" description="Disordered" evidence="1">
    <location>
        <begin position="225"/>
        <end position="411"/>
    </location>
</feature>
<evidence type="ECO:0000313" key="3">
    <source>
        <dbReference type="EMBL" id="MEZ8719472.1"/>
    </source>
</evidence>
<evidence type="ECO:0000256" key="1">
    <source>
        <dbReference type="SAM" id="MobiDB-lite"/>
    </source>
</evidence>
<dbReference type="InterPro" id="IPR002035">
    <property type="entry name" value="VWF_A"/>
</dbReference>
<feature type="compositionally biased region" description="Low complexity" evidence="1">
    <location>
        <begin position="255"/>
        <end position="267"/>
    </location>
</feature>
<dbReference type="Proteomes" id="UP001570071">
    <property type="component" value="Unassembled WGS sequence"/>
</dbReference>
<accession>A0ABV4MQS8</accession>
<dbReference type="Gene3D" id="3.40.50.410">
    <property type="entry name" value="von Willebrand factor, type A domain"/>
    <property type="match status" value="1"/>
</dbReference>
<dbReference type="SUPFAM" id="SSF53300">
    <property type="entry name" value="vWA-like"/>
    <property type="match status" value="1"/>
</dbReference>
<organism evidence="3 4">
    <name type="scientific">Vibrio pomeroyi</name>
    <dbReference type="NCBI Taxonomy" id="198832"/>
    <lineage>
        <taxon>Bacteria</taxon>
        <taxon>Pseudomonadati</taxon>
        <taxon>Pseudomonadota</taxon>
        <taxon>Gammaproteobacteria</taxon>
        <taxon>Vibrionales</taxon>
        <taxon>Vibrionaceae</taxon>
        <taxon>Vibrio</taxon>
    </lineage>
</organism>
<feature type="compositionally biased region" description="Low complexity" evidence="1">
    <location>
        <begin position="386"/>
        <end position="395"/>
    </location>
</feature>
<feature type="compositionally biased region" description="Acidic residues" evidence="1">
    <location>
        <begin position="311"/>
        <end position="321"/>
    </location>
</feature>
<feature type="compositionally biased region" description="Acidic residues" evidence="1">
    <location>
        <begin position="396"/>
        <end position="405"/>
    </location>
</feature>
<sequence length="713" mass="78370">MKNATAEKPTASKMSPAMLMRRQRALIRKFTLLQAMNTGRAGVVQIQGTKAGTTGHSTVLPLGNMEDPEYLDMLEGMMDHENGHCKHTDFSVWYSIRNKLVQQLTNIFEDVRIEKLVAREYPGAKINLLKLVQVAIKRGLFSQPSMEDDLVQLVQKYILYFGRYQHLNQYHLRDYALEAQSCLRLALPNAFPKIEAIVAASESASSTADALHYAEEVLKVLRDEQQEQEQQEQQNQEGGEGSDSDENQEQDEQDQSSSSNNSQSDNNDQNDEKEQGEDNSETDDSSNDDQSGDQNDKSDENEDGQSGGSDDSNDDEEEDDQSGGSGSESDDNEEGDQSGGSDSESDDNEDGDQSGGSDSESDDNEDGDQSGSSDSESNGDEKGDQSESSDSNSDSNSDDSTDGEDCSQQVSSEEIDKAINAEEEDLMEDMHDAIRRMMEDKAEENVKDFQEEHGDSYATPTMAFSCRKSPCTQGMPPWMPQARQLSQRVKTVLHSILYDRNRVKRHYDNTGSDICPGTLWGVSAGNSRVFQTETISKSPNTAFSILVDRSGSMQGSEMEMANVSAFAIAQALEFIKGAECEVMYYPFGDHYSNGYNHVAKSFTERMSTVANRSFNVDADNGTPTAEALQGATASLGLRKEPRKVLFLITDGRTSGATVQAALRECDVMGITVIGVGIGTGELAGFEHRPCFAINSANELSTALFNYLKTHYRG</sequence>
<dbReference type="PROSITE" id="PS50234">
    <property type="entry name" value="VWFA"/>
    <property type="match status" value="1"/>
</dbReference>
<name>A0ABV4MQS8_9VIBR</name>
<dbReference type="InterPro" id="IPR036465">
    <property type="entry name" value="vWFA_dom_sf"/>
</dbReference>
<dbReference type="SMART" id="SM00327">
    <property type="entry name" value="VWA"/>
    <property type="match status" value="1"/>
</dbReference>
<feature type="compositionally biased region" description="Acidic residues" evidence="1">
    <location>
        <begin position="359"/>
        <end position="368"/>
    </location>
</feature>
<protein>
    <submittedName>
        <fullName evidence="3">VWA domain-containing protein</fullName>
    </submittedName>
</protein>
<keyword evidence="4" id="KW-1185">Reference proteome</keyword>
<dbReference type="EMBL" id="JBFSSG010000001">
    <property type="protein sequence ID" value="MEZ8719472.1"/>
    <property type="molecule type" value="Genomic_DNA"/>
</dbReference>
<evidence type="ECO:0000313" key="4">
    <source>
        <dbReference type="Proteomes" id="UP001570071"/>
    </source>
</evidence>
<feature type="compositionally biased region" description="Acidic residues" evidence="1">
    <location>
        <begin position="268"/>
        <end position="291"/>
    </location>
</feature>
<feature type="compositionally biased region" description="Acidic residues" evidence="1">
    <location>
        <begin position="240"/>
        <end position="254"/>
    </location>
</feature>
<evidence type="ECO:0000259" key="2">
    <source>
        <dbReference type="PROSITE" id="PS50234"/>
    </source>
</evidence>